<dbReference type="GO" id="GO:0046983">
    <property type="term" value="F:protein dimerization activity"/>
    <property type="evidence" value="ECO:0007669"/>
    <property type="project" value="InterPro"/>
</dbReference>
<dbReference type="InterPro" id="IPR029063">
    <property type="entry name" value="SAM-dependent_MTases_sf"/>
</dbReference>
<dbReference type="InterPro" id="IPR012967">
    <property type="entry name" value="COMT_dimerisation"/>
</dbReference>
<evidence type="ECO:0000256" key="4">
    <source>
        <dbReference type="PIRSR" id="PIRSR005739-1"/>
    </source>
</evidence>
<dbReference type="PANTHER" id="PTHR43712">
    <property type="entry name" value="PUTATIVE (AFU_ORTHOLOGUE AFUA_4G14580)-RELATED"/>
    <property type="match status" value="1"/>
</dbReference>
<proteinExistence type="predicted"/>
<dbReference type="Proteomes" id="UP000011200">
    <property type="component" value="Chromosome"/>
</dbReference>
<dbReference type="SUPFAM" id="SSF53335">
    <property type="entry name" value="S-adenosyl-L-methionine-dependent methyltransferases"/>
    <property type="match status" value="1"/>
</dbReference>
<protein>
    <submittedName>
        <fullName evidence="7">O-methyltransferase, family protein 2</fullName>
    </submittedName>
</protein>
<evidence type="ECO:0000259" key="5">
    <source>
        <dbReference type="Pfam" id="PF00891"/>
    </source>
</evidence>
<name>A0A2U9PWK3_MYCSE</name>
<dbReference type="RefSeq" id="WP_003896752.1">
    <property type="nucleotide sequence ID" value="NZ_CP027541.1"/>
</dbReference>
<evidence type="ECO:0000313" key="7">
    <source>
        <dbReference type="EMBL" id="AWT56189.1"/>
    </source>
</evidence>
<organism evidence="7 8">
    <name type="scientific">Mycolicibacterium smegmatis (strain MKD8)</name>
    <name type="common">Mycobacterium smegmatis</name>
    <dbReference type="NCBI Taxonomy" id="1214915"/>
    <lineage>
        <taxon>Bacteria</taxon>
        <taxon>Bacillati</taxon>
        <taxon>Actinomycetota</taxon>
        <taxon>Actinomycetes</taxon>
        <taxon>Mycobacteriales</taxon>
        <taxon>Mycobacteriaceae</taxon>
        <taxon>Mycolicibacterium</taxon>
    </lineage>
</organism>
<dbReference type="AlphaFoldDB" id="A0A2U9PWK3"/>
<dbReference type="GO" id="GO:0008171">
    <property type="term" value="F:O-methyltransferase activity"/>
    <property type="evidence" value="ECO:0007669"/>
    <property type="project" value="InterPro"/>
</dbReference>
<keyword evidence="1 7" id="KW-0489">Methyltransferase</keyword>
<gene>
    <name evidence="7" type="ORF">D806_052390</name>
</gene>
<dbReference type="Gene3D" id="3.40.50.150">
    <property type="entry name" value="Vaccinia Virus protein VP39"/>
    <property type="match status" value="1"/>
</dbReference>
<keyword evidence="3" id="KW-0949">S-adenosyl-L-methionine</keyword>
<evidence type="ECO:0000256" key="1">
    <source>
        <dbReference type="ARBA" id="ARBA00022603"/>
    </source>
</evidence>
<feature type="active site" description="Proton acceptor" evidence="4">
    <location>
        <position position="252"/>
    </location>
</feature>
<reference evidence="7 8" key="1">
    <citation type="journal article" date="2013" name="Genome Announc.">
        <title>Draft genome sequence of MKD8, a conjugal recipient Mycobacterium smegmatis strain.</title>
        <authorList>
            <person name="Gray T.A."/>
            <person name="Palumbo M.J."/>
            <person name="Derbyshire K.M."/>
        </authorList>
    </citation>
    <scope>NUCLEOTIDE SEQUENCE [LARGE SCALE GENOMIC DNA]</scope>
    <source>
        <strain evidence="7 8">MKD8</strain>
    </source>
</reference>
<dbReference type="InterPro" id="IPR016461">
    <property type="entry name" value="COMT-like"/>
</dbReference>
<evidence type="ECO:0000256" key="2">
    <source>
        <dbReference type="ARBA" id="ARBA00022679"/>
    </source>
</evidence>
<accession>A0A2U9PWK3</accession>
<evidence type="ECO:0000259" key="6">
    <source>
        <dbReference type="Pfam" id="PF08100"/>
    </source>
</evidence>
<dbReference type="Pfam" id="PF00891">
    <property type="entry name" value="Methyltransf_2"/>
    <property type="match status" value="1"/>
</dbReference>
<dbReference type="InterPro" id="IPR036390">
    <property type="entry name" value="WH_DNA-bd_sf"/>
</dbReference>
<dbReference type="Gene3D" id="1.10.10.10">
    <property type="entry name" value="Winged helix-like DNA-binding domain superfamily/Winged helix DNA-binding domain"/>
    <property type="match status" value="1"/>
</dbReference>
<keyword evidence="2 7" id="KW-0808">Transferase</keyword>
<evidence type="ECO:0000313" key="8">
    <source>
        <dbReference type="Proteomes" id="UP000011200"/>
    </source>
</evidence>
<dbReference type="InterPro" id="IPR036388">
    <property type="entry name" value="WH-like_DNA-bd_sf"/>
</dbReference>
<dbReference type="SUPFAM" id="SSF46785">
    <property type="entry name" value="Winged helix' DNA-binding domain"/>
    <property type="match status" value="1"/>
</dbReference>
<dbReference type="PROSITE" id="PS51683">
    <property type="entry name" value="SAM_OMT_II"/>
    <property type="match status" value="1"/>
</dbReference>
<dbReference type="PIRSF" id="PIRSF005739">
    <property type="entry name" value="O-mtase"/>
    <property type="match status" value="1"/>
</dbReference>
<dbReference type="CDD" id="cd02440">
    <property type="entry name" value="AdoMet_MTases"/>
    <property type="match status" value="1"/>
</dbReference>
<dbReference type="InterPro" id="IPR001077">
    <property type="entry name" value="COMT_C"/>
</dbReference>
<feature type="domain" description="O-methyltransferase dimerisation" evidence="6">
    <location>
        <begin position="18"/>
        <end position="81"/>
    </location>
</feature>
<dbReference type="GO" id="GO:0032259">
    <property type="term" value="P:methylation"/>
    <property type="evidence" value="ECO:0007669"/>
    <property type="project" value="UniProtKB-KW"/>
</dbReference>
<reference evidence="8" key="2">
    <citation type="submission" date="2018-03" db="EMBL/GenBank/DDBJ databases">
        <authorList>
            <person name="Derbyshire K."/>
            <person name="Gray T.A."/>
            <person name="Champion M."/>
        </authorList>
    </citation>
    <scope>NUCLEOTIDE SEQUENCE [LARGE SCALE GENOMIC DNA]</scope>
    <source>
        <strain evidence="8">MKD8</strain>
    </source>
</reference>
<dbReference type="Pfam" id="PF08100">
    <property type="entry name" value="Dimerisation"/>
    <property type="match status" value="1"/>
</dbReference>
<dbReference type="EMBL" id="CP027541">
    <property type="protein sequence ID" value="AWT56189.1"/>
    <property type="molecule type" value="Genomic_DNA"/>
</dbReference>
<dbReference type="GeneID" id="93460007"/>
<dbReference type="PANTHER" id="PTHR43712:SF2">
    <property type="entry name" value="O-METHYLTRANSFERASE CICE"/>
    <property type="match status" value="1"/>
</dbReference>
<sequence length="341" mass="36582">MATRSIPAALPDYERMMAMLTGFWVTQIVRAAAVFNLADHLASGTDTAVAIASAEATDVDATRRLLRACATLGLVTSADGEHFAGTSLLSTLRKDEPNSLRGMVLSHTAPGHWLPWGLLPDAIRSGERQIKAAHGTETYFDYLAENLEQAGHFTEAMSNLSAAAAVEVAEVLDTRGVDYALDVGGANGELVRALMRANPELRGGVFDLPHVVADAVEAAHRDGLQGRFTARGGDFFESVPPADLYTLKYILHDWDDESCVRILKTCRAALQDGGRIVVIDHLVGDLDAADTTTMMDVNMLVMTGGRERDIAEFDALFAAAGLRRTEVGRAGQFAIIETVAV</sequence>
<evidence type="ECO:0000256" key="3">
    <source>
        <dbReference type="ARBA" id="ARBA00022691"/>
    </source>
</evidence>
<feature type="domain" description="O-methyltransferase C-terminal" evidence="5">
    <location>
        <begin position="116"/>
        <end position="322"/>
    </location>
</feature>